<dbReference type="EMBL" id="LAZR01041893">
    <property type="protein sequence ID" value="KKL10858.1"/>
    <property type="molecule type" value="Genomic_DNA"/>
</dbReference>
<keyword evidence="1" id="KW-1133">Transmembrane helix</keyword>
<evidence type="ECO:0000256" key="1">
    <source>
        <dbReference type="SAM" id="Phobius"/>
    </source>
</evidence>
<comment type="caution">
    <text evidence="2">The sequence shown here is derived from an EMBL/GenBank/DDBJ whole genome shotgun (WGS) entry which is preliminary data.</text>
</comment>
<dbReference type="AlphaFoldDB" id="A0A0F9DFR8"/>
<evidence type="ECO:0000313" key="2">
    <source>
        <dbReference type="EMBL" id="KKL10858.1"/>
    </source>
</evidence>
<organism evidence="2">
    <name type="scientific">marine sediment metagenome</name>
    <dbReference type="NCBI Taxonomy" id="412755"/>
    <lineage>
        <taxon>unclassified sequences</taxon>
        <taxon>metagenomes</taxon>
        <taxon>ecological metagenomes</taxon>
    </lineage>
</organism>
<accession>A0A0F9DFR8</accession>
<sequence>MPFLCPVYGEYYKVAVMRKKLLLIQSVALVVCVFVGLINLNTVSGSTDPNDTGVLEPVLT</sequence>
<keyword evidence="1" id="KW-0472">Membrane</keyword>
<protein>
    <submittedName>
        <fullName evidence="2">Uncharacterized protein</fullName>
    </submittedName>
</protein>
<gene>
    <name evidence="2" type="ORF">LCGC14_2551600</name>
</gene>
<name>A0A0F9DFR8_9ZZZZ</name>
<proteinExistence type="predicted"/>
<reference evidence="2" key="1">
    <citation type="journal article" date="2015" name="Nature">
        <title>Complex archaea that bridge the gap between prokaryotes and eukaryotes.</title>
        <authorList>
            <person name="Spang A."/>
            <person name="Saw J.H."/>
            <person name="Jorgensen S.L."/>
            <person name="Zaremba-Niedzwiedzka K."/>
            <person name="Martijn J."/>
            <person name="Lind A.E."/>
            <person name="van Eijk R."/>
            <person name="Schleper C."/>
            <person name="Guy L."/>
            <person name="Ettema T.J."/>
        </authorList>
    </citation>
    <scope>NUCLEOTIDE SEQUENCE</scope>
</reference>
<feature type="transmembrane region" description="Helical" evidence="1">
    <location>
        <begin position="21"/>
        <end position="40"/>
    </location>
</feature>
<keyword evidence="1" id="KW-0812">Transmembrane</keyword>
<feature type="non-terminal residue" evidence="2">
    <location>
        <position position="60"/>
    </location>
</feature>